<organism evidence="2 3">
    <name type="scientific">Symbiochloris irregularis</name>
    <dbReference type="NCBI Taxonomy" id="706552"/>
    <lineage>
        <taxon>Eukaryota</taxon>
        <taxon>Viridiplantae</taxon>
        <taxon>Chlorophyta</taxon>
        <taxon>core chlorophytes</taxon>
        <taxon>Trebouxiophyceae</taxon>
        <taxon>Trebouxiales</taxon>
        <taxon>Trebouxiaceae</taxon>
        <taxon>Symbiochloris</taxon>
    </lineage>
</organism>
<evidence type="ECO:0000313" key="3">
    <source>
        <dbReference type="Proteomes" id="UP001465755"/>
    </source>
</evidence>
<sequence>MVRGYWRNGNRFQVQHVAKGQISKHIGSYRTEEEAREAAKKVYAEFLQQRLATTKAARASEAAKPRPAGQAAAAAAAGPNRKHWRHVEADGDGPYSLPRSLPGRQGLQRGYSHHKWRPSTGGAEKRGWRIRIRPLQGYGEANQSGSMCPPGTTEQQAFNMAMQEFCRVHRTTVEKVRAKVAAYKRSKGAPAPVSPGSCRPSLMHRRGRPPKRKSPENNADDAVPLAKRRGAHASLLANTGKTTPLRNNLGHFAGSIPSVKDRDVEVLWSDAAVAVLTQRQLSRRQPREAVQILNPKELEELEDAGI</sequence>
<feature type="compositionally biased region" description="Basic residues" evidence="1">
    <location>
        <begin position="202"/>
        <end position="212"/>
    </location>
</feature>
<dbReference type="Proteomes" id="UP001465755">
    <property type="component" value="Unassembled WGS sequence"/>
</dbReference>
<gene>
    <name evidence="2" type="ORF">WJX73_006567</name>
</gene>
<accession>A0AAW1NUY8</accession>
<keyword evidence="3" id="KW-1185">Reference proteome</keyword>
<feature type="region of interest" description="Disordered" evidence="1">
    <location>
        <begin position="57"/>
        <end position="129"/>
    </location>
</feature>
<evidence type="ECO:0000313" key="2">
    <source>
        <dbReference type="EMBL" id="KAK9795854.1"/>
    </source>
</evidence>
<evidence type="ECO:0008006" key="4">
    <source>
        <dbReference type="Google" id="ProtNLM"/>
    </source>
</evidence>
<dbReference type="AlphaFoldDB" id="A0AAW1NUY8"/>
<proteinExistence type="predicted"/>
<dbReference type="EMBL" id="JALJOQ010000124">
    <property type="protein sequence ID" value="KAK9795854.1"/>
    <property type="molecule type" value="Genomic_DNA"/>
</dbReference>
<reference evidence="2 3" key="1">
    <citation type="journal article" date="2024" name="Nat. Commun.">
        <title>Phylogenomics reveals the evolutionary origins of lichenization in chlorophyte algae.</title>
        <authorList>
            <person name="Puginier C."/>
            <person name="Libourel C."/>
            <person name="Otte J."/>
            <person name="Skaloud P."/>
            <person name="Haon M."/>
            <person name="Grisel S."/>
            <person name="Petersen M."/>
            <person name="Berrin J.G."/>
            <person name="Delaux P.M."/>
            <person name="Dal Grande F."/>
            <person name="Keller J."/>
        </authorList>
    </citation>
    <scope>NUCLEOTIDE SEQUENCE [LARGE SCALE GENOMIC DNA]</scope>
    <source>
        <strain evidence="2 3">SAG 2036</strain>
    </source>
</reference>
<evidence type="ECO:0000256" key="1">
    <source>
        <dbReference type="SAM" id="MobiDB-lite"/>
    </source>
</evidence>
<name>A0AAW1NUY8_9CHLO</name>
<feature type="region of interest" description="Disordered" evidence="1">
    <location>
        <begin position="183"/>
        <end position="230"/>
    </location>
</feature>
<feature type="compositionally biased region" description="Low complexity" evidence="1">
    <location>
        <begin position="57"/>
        <end position="79"/>
    </location>
</feature>
<comment type="caution">
    <text evidence="2">The sequence shown here is derived from an EMBL/GenBank/DDBJ whole genome shotgun (WGS) entry which is preliminary data.</text>
</comment>
<protein>
    <recommendedName>
        <fullName evidence="4">AP2/ERF domain-containing protein</fullName>
    </recommendedName>
</protein>